<evidence type="ECO:0000256" key="3">
    <source>
        <dbReference type="ARBA" id="ARBA00023015"/>
    </source>
</evidence>
<dbReference type="Proteomes" id="UP000642910">
    <property type="component" value="Unassembled WGS sequence"/>
</dbReference>
<comment type="caution">
    <text evidence="8">The sequence shown here is derived from an EMBL/GenBank/DDBJ whole genome shotgun (WGS) entry which is preliminary data.</text>
</comment>
<dbReference type="InterPro" id="IPR011608">
    <property type="entry name" value="PRD"/>
</dbReference>
<dbReference type="PROSITE" id="PS51372">
    <property type="entry name" value="PRD_2"/>
    <property type="match status" value="1"/>
</dbReference>
<gene>
    <name evidence="8" type="ORF">IW967_01160</name>
</gene>
<dbReference type="InterPro" id="IPR002178">
    <property type="entry name" value="PTS_EIIA_type-2_dom"/>
</dbReference>
<dbReference type="PROSITE" id="PS51099">
    <property type="entry name" value="PTS_EIIB_TYPE_2"/>
    <property type="match status" value="1"/>
</dbReference>
<dbReference type="Gene3D" id="1.10.1790.10">
    <property type="entry name" value="PRD domain"/>
    <property type="match status" value="1"/>
</dbReference>
<name>A0ABS0EZM5_9BACL</name>
<evidence type="ECO:0000259" key="6">
    <source>
        <dbReference type="PROSITE" id="PS51099"/>
    </source>
</evidence>
<dbReference type="InterPro" id="IPR036634">
    <property type="entry name" value="PRD_sf"/>
</dbReference>
<dbReference type="InterPro" id="IPR013011">
    <property type="entry name" value="PTS_EIIB_2"/>
</dbReference>
<feature type="domain" description="PRD" evidence="7">
    <location>
        <begin position="309"/>
        <end position="416"/>
    </location>
</feature>
<evidence type="ECO:0000313" key="9">
    <source>
        <dbReference type="Proteomes" id="UP000642910"/>
    </source>
</evidence>
<keyword evidence="9" id="KW-1185">Reference proteome</keyword>
<feature type="domain" description="PTS EIIB type-2" evidence="6">
    <location>
        <begin position="419"/>
        <end position="505"/>
    </location>
</feature>
<organism evidence="8 9">
    <name type="scientific">Alicyclobacillus mali</name>
    <name type="common">ex Roth et al. 2021</name>
    <dbReference type="NCBI Taxonomy" id="1123961"/>
    <lineage>
        <taxon>Bacteria</taxon>
        <taxon>Bacillati</taxon>
        <taxon>Bacillota</taxon>
        <taxon>Bacilli</taxon>
        <taxon>Bacillales</taxon>
        <taxon>Alicyclobacillaceae</taxon>
        <taxon>Alicyclobacillus</taxon>
    </lineage>
</organism>
<dbReference type="InterPro" id="IPR050661">
    <property type="entry name" value="BglG_antiterminators"/>
</dbReference>
<dbReference type="RefSeq" id="WP_195866858.1">
    <property type="nucleotide sequence ID" value="NZ_JADPKZ010000020.1"/>
</dbReference>
<dbReference type="InterPro" id="IPR016152">
    <property type="entry name" value="PTrfase/Anion_transptr"/>
</dbReference>
<accession>A0ABS0EZM5</accession>
<dbReference type="Pfam" id="PF00874">
    <property type="entry name" value="PRD"/>
    <property type="match status" value="1"/>
</dbReference>
<dbReference type="Gene3D" id="3.40.50.2300">
    <property type="match status" value="1"/>
</dbReference>
<evidence type="ECO:0000256" key="1">
    <source>
        <dbReference type="ARBA" id="ARBA00022679"/>
    </source>
</evidence>
<dbReference type="EMBL" id="JADPKZ010000020">
    <property type="protein sequence ID" value="MBF8376498.1"/>
    <property type="molecule type" value="Genomic_DNA"/>
</dbReference>
<feature type="domain" description="PTS EIIA type-2" evidence="5">
    <location>
        <begin position="522"/>
        <end position="668"/>
    </location>
</feature>
<evidence type="ECO:0000259" key="7">
    <source>
        <dbReference type="PROSITE" id="PS51372"/>
    </source>
</evidence>
<dbReference type="PANTHER" id="PTHR30185:SF18">
    <property type="entry name" value="TRANSCRIPTIONAL REGULATOR MTLR"/>
    <property type="match status" value="1"/>
</dbReference>
<dbReference type="CDD" id="cd05568">
    <property type="entry name" value="PTS_IIB_bgl_like"/>
    <property type="match status" value="1"/>
</dbReference>
<evidence type="ECO:0000259" key="5">
    <source>
        <dbReference type="PROSITE" id="PS51094"/>
    </source>
</evidence>
<dbReference type="Pfam" id="PF02302">
    <property type="entry name" value="PTS_IIB"/>
    <property type="match status" value="1"/>
</dbReference>
<proteinExistence type="predicted"/>
<protein>
    <submittedName>
        <fullName evidence="8">Transcription antiterminator</fullName>
    </submittedName>
</protein>
<dbReference type="PROSITE" id="PS51094">
    <property type="entry name" value="PTS_EIIA_TYPE_2"/>
    <property type="match status" value="1"/>
</dbReference>
<dbReference type="Pfam" id="PF00359">
    <property type="entry name" value="PTS_EIIA_2"/>
    <property type="match status" value="1"/>
</dbReference>
<dbReference type="SUPFAM" id="SSF55804">
    <property type="entry name" value="Phoshotransferase/anion transport protein"/>
    <property type="match status" value="1"/>
</dbReference>
<sequence length="674" mass="74351">MANELTDRQKLLLLELVRHSEGVDPSEAARRLDVSRRTLQRDLRAVAGWLRPFRVRMESQGGRLCLQASPQELGRIEAELGPVTSRTLVVTPRQRAALLALWLLAEPGPLKLAYLGKVLDAAPASLSSDLNDLAPWLRARHLTLVRRQGFGVLIEGREVTRREAMADIVYEQISPYQLARMITREGDLSHPIARWLVQFVPQSVLKGLADTVEAVLGAAEPPVEEADRSEVWLYAVIQWLRAARRGLVRATDLDEGARPGDVALAKELLTSVEKATGLSALATEPEIRYMARHLAGLRVRLEDDFRLLPSNVTALDLAHRFVRAVEDITRLPFASDPLLVSGLAQHLAPVLDRVRAGLPIRNPLLEEVKARYPDLFSAAESAAHEVFAAHGLRLPDEEIGFLAMHLGASRERRWAEEKWRAVIVCPHGLSSARLLASRVRKELPEVSVQEVASAKSAAHMNADLILSTVSLPESGVPVVVVSPFLTEEDLRAIRLALAKMERPARTSLKPGETLTGASKWASRLASLARTATIRAETVGEVIRLVGLDLVRQGRASDAESIVEAIERRERLGSVVLPDRQLAVLHARTDGIDSPFVGVYRLERPIWMRGVAEDEPVSVFLVLLAPVHEDPVVIDGLGRISAALVESEALVEALKSADEEEIRRRLYDAMVRQGE</sequence>
<evidence type="ECO:0000313" key="8">
    <source>
        <dbReference type="EMBL" id="MBF8376498.1"/>
    </source>
</evidence>
<dbReference type="SUPFAM" id="SSF52794">
    <property type="entry name" value="PTS system IIB component-like"/>
    <property type="match status" value="1"/>
</dbReference>
<keyword evidence="2" id="KW-0677">Repeat</keyword>
<keyword evidence="4" id="KW-0804">Transcription</keyword>
<dbReference type="PANTHER" id="PTHR30185">
    <property type="entry name" value="CRYPTIC BETA-GLUCOSIDE BGL OPERON ANTITERMINATOR"/>
    <property type="match status" value="1"/>
</dbReference>
<evidence type="ECO:0000256" key="4">
    <source>
        <dbReference type="ARBA" id="ARBA00023163"/>
    </source>
</evidence>
<dbReference type="SUPFAM" id="SSF63520">
    <property type="entry name" value="PTS-regulatory domain, PRD"/>
    <property type="match status" value="1"/>
</dbReference>
<dbReference type="Gene3D" id="3.40.930.10">
    <property type="entry name" value="Mannitol-specific EII, Chain A"/>
    <property type="match status" value="1"/>
</dbReference>
<evidence type="ECO:0000256" key="2">
    <source>
        <dbReference type="ARBA" id="ARBA00022737"/>
    </source>
</evidence>
<keyword evidence="1" id="KW-0808">Transferase</keyword>
<keyword evidence="3" id="KW-0805">Transcription regulation</keyword>
<dbReference type="InterPro" id="IPR036095">
    <property type="entry name" value="PTS_EIIB-like_sf"/>
</dbReference>
<reference evidence="8 9" key="1">
    <citation type="submission" date="2020-11" db="EMBL/GenBank/DDBJ databases">
        <title>Genomic insight of Alicyclobacillus mali FL 18 reveals a new arsenic-resistant strain, with potential in environmental biotechnology.</title>
        <authorList>
            <person name="Fiorentino G."/>
            <person name="Gallo G."/>
            <person name="Aulitto M."/>
        </authorList>
    </citation>
    <scope>NUCLEOTIDE SEQUENCE [LARGE SCALE GENOMIC DNA]</scope>
    <source>
        <strain evidence="8 9">FL 18</strain>
    </source>
</reference>
<dbReference type="InterPro" id="IPR003501">
    <property type="entry name" value="PTS_EIIB_2/3"/>
</dbReference>